<accession>K1TMC9</accession>
<dbReference type="GO" id="GO:0050667">
    <property type="term" value="P:homocysteine metabolic process"/>
    <property type="evidence" value="ECO:0007669"/>
    <property type="project" value="TreeGrafter"/>
</dbReference>
<feature type="domain" description="Hcy-binding" evidence="7">
    <location>
        <begin position="1"/>
        <end position="144"/>
    </location>
</feature>
<dbReference type="PANTHER" id="PTHR45833">
    <property type="entry name" value="METHIONINE SYNTHASE"/>
    <property type="match status" value="1"/>
</dbReference>
<dbReference type="PROSITE" id="PS50970">
    <property type="entry name" value="HCY"/>
    <property type="match status" value="1"/>
</dbReference>
<dbReference type="InterPro" id="IPR050554">
    <property type="entry name" value="Met_Synthase/Corrinoid"/>
</dbReference>
<keyword evidence="5" id="KW-0479">Metal-binding</keyword>
<dbReference type="InterPro" id="IPR003726">
    <property type="entry name" value="HCY_dom"/>
</dbReference>
<evidence type="ECO:0000313" key="8">
    <source>
        <dbReference type="EMBL" id="EKC60486.1"/>
    </source>
</evidence>
<dbReference type="GO" id="GO:0008705">
    <property type="term" value="F:methionine synthase activity"/>
    <property type="evidence" value="ECO:0007669"/>
    <property type="project" value="TreeGrafter"/>
</dbReference>
<keyword evidence="4" id="KW-0949">S-adenosyl-L-methionine</keyword>
<protein>
    <submittedName>
        <fullName evidence="8">5-methyltetrahydrofolate--homocysteine methyltransferase</fullName>
    </submittedName>
</protein>
<dbReference type="GO" id="GO:0046653">
    <property type="term" value="P:tetrahydrofolate metabolic process"/>
    <property type="evidence" value="ECO:0007669"/>
    <property type="project" value="TreeGrafter"/>
</dbReference>
<feature type="non-terminal residue" evidence="8">
    <location>
        <position position="144"/>
    </location>
</feature>
<sequence>MKNLREIVKEKILILDGAMGTEIQKYNLTEEDFRGERFRDLPGMMKGNNDMLNITRPDVISDIYRRYLEAGADIITANTFSCQRISQADYHLENCAREMAFEGARLARIECDKFSTPDKPRFVAGDVGPTNKTCSMSPDVSNPA</sequence>
<comment type="similarity">
    <text evidence="1">Belongs to the vitamin-B12 dependent methionine synthase family.</text>
</comment>
<dbReference type="AlphaFoldDB" id="K1TMC9"/>
<evidence type="ECO:0000256" key="5">
    <source>
        <dbReference type="ARBA" id="ARBA00022723"/>
    </source>
</evidence>
<gene>
    <name evidence="8" type="ORF">OBE_08949</name>
</gene>
<evidence type="ECO:0000256" key="3">
    <source>
        <dbReference type="ARBA" id="ARBA00022679"/>
    </source>
</evidence>
<dbReference type="GO" id="GO:0046872">
    <property type="term" value="F:metal ion binding"/>
    <property type="evidence" value="ECO:0007669"/>
    <property type="project" value="UniProtKB-KW"/>
</dbReference>
<keyword evidence="6" id="KW-0170">Cobalt</keyword>
<evidence type="ECO:0000256" key="4">
    <source>
        <dbReference type="ARBA" id="ARBA00022691"/>
    </source>
</evidence>
<name>K1TMC9_9ZZZZ</name>
<dbReference type="PANTHER" id="PTHR45833:SF1">
    <property type="entry name" value="METHIONINE SYNTHASE"/>
    <property type="match status" value="1"/>
</dbReference>
<comment type="caution">
    <text evidence="8">The sequence shown here is derived from an EMBL/GenBank/DDBJ whole genome shotgun (WGS) entry which is preliminary data.</text>
</comment>
<dbReference type="GO" id="GO:0032259">
    <property type="term" value="P:methylation"/>
    <property type="evidence" value="ECO:0007669"/>
    <property type="project" value="UniProtKB-KW"/>
</dbReference>
<dbReference type="GO" id="GO:0005829">
    <property type="term" value="C:cytosol"/>
    <property type="evidence" value="ECO:0007669"/>
    <property type="project" value="TreeGrafter"/>
</dbReference>
<dbReference type="SUPFAM" id="SSF82282">
    <property type="entry name" value="Homocysteine S-methyltransferase"/>
    <property type="match status" value="1"/>
</dbReference>
<reference evidence="8" key="1">
    <citation type="journal article" date="2013" name="Environ. Microbiol.">
        <title>Microbiota from the distal guts of lean and obese adolescents exhibit partial functional redundancy besides clear differences in community structure.</title>
        <authorList>
            <person name="Ferrer M."/>
            <person name="Ruiz A."/>
            <person name="Lanza F."/>
            <person name="Haange S.B."/>
            <person name="Oberbach A."/>
            <person name="Till H."/>
            <person name="Bargiela R."/>
            <person name="Campoy C."/>
            <person name="Segura M.T."/>
            <person name="Richter M."/>
            <person name="von Bergen M."/>
            <person name="Seifert J."/>
            <person name="Suarez A."/>
        </authorList>
    </citation>
    <scope>NUCLEOTIDE SEQUENCE</scope>
</reference>
<keyword evidence="3 8" id="KW-0808">Transferase</keyword>
<organism evidence="8">
    <name type="scientific">human gut metagenome</name>
    <dbReference type="NCBI Taxonomy" id="408170"/>
    <lineage>
        <taxon>unclassified sequences</taxon>
        <taxon>metagenomes</taxon>
        <taxon>organismal metagenomes</taxon>
    </lineage>
</organism>
<evidence type="ECO:0000256" key="1">
    <source>
        <dbReference type="ARBA" id="ARBA00010398"/>
    </source>
</evidence>
<evidence type="ECO:0000259" key="7">
    <source>
        <dbReference type="PROSITE" id="PS50970"/>
    </source>
</evidence>
<evidence type="ECO:0000256" key="2">
    <source>
        <dbReference type="ARBA" id="ARBA00022603"/>
    </source>
</evidence>
<evidence type="ECO:0000256" key="6">
    <source>
        <dbReference type="ARBA" id="ARBA00023285"/>
    </source>
</evidence>
<keyword evidence="2 8" id="KW-0489">Methyltransferase</keyword>
<dbReference type="Pfam" id="PF02574">
    <property type="entry name" value="S-methyl_trans"/>
    <property type="match status" value="1"/>
</dbReference>
<dbReference type="InterPro" id="IPR036589">
    <property type="entry name" value="HCY_dom_sf"/>
</dbReference>
<dbReference type="EMBL" id="AJWZ01006190">
    <property type="protein sequence ID" value="EKC60486.1"/>
    <property type="molecule type" value="Genomic_DNA"/>
</dbReference>
<proteinExistence type="inferred from homology"/>
<dbReference type="Gene3D" id="3.20.20.330">
    <property type="entry name" value="Homocysteine-binding-like domain"/>
    <property type="match status" value="1"/>
</dbReference>